<comment type="subcellular location">
    <subcellularLocation>
        <location evidence="1">Membrane</location>
        <topology evidence="1">Multi-pass membrane protein</topology>
    </subcellularLocation>
</comment>
<evidence type="ECO:0000256" key="3">
    <source>
        <dbReference type="SAM" id="Phobius"/>
    </source>
</evidence>
<feature type="transmembrane region" description="Helical" evidence="3">
    <location>
        <begin position="757"/>
        <end position="775"/>
    </location>
</feature>
<comment type="caution">
    <text evidence="5">The sequence shown here is derived from an EMBL/GenBank/DDBJ whole genome shotgun (WGS) entry which is preliminary data.</text>
</comment>
<dbReference type="SUPFAM" id="SSF103473">
    <property type="entry name" value="MFS general substrate transporter"/>
    <property type="match status" value="1"/>
</dbReference>
<evidence type="ECO:0000259" key="4">
    <source>
        <dbReference type="PROSITE" id="PS50850"/>
    </source>
</evidence>
<evidence type="ECO:0000313" key="5">
    <source>
        <dbReference type="EMBL" id="PNF33018.1"/>
    </source>
</evidence>
<evidence type="ECO:0000256" key="2">
    <source>
        <dbReference type="SAM" id="MobiDB-lite"/>
    </source>
</evidence>
<keyword evidence="3" id="KW-0812">Transmembrane</keyword>
<dbReference type="STRING" id="105785.A0A2J7QWQ4"/>
<dbReference type="CDD" id="cd17352">
    <property type="entry name" value="MFS_MCT_SLC16"/>
    <property type="match status" value="1"/>
</dbReference>
<dbReference type="FunFam" id="1.20.1250.20:FF:000505">
    <property type="entry name" value="Predicted protein"/>
    <property type="match status" value="1"/>
</dbReference>
<reference evidence="5 6" key="1">
    <citation type="submission" date="2017-12" db="EMBL/GenBank/DDBJ databases">
        <title>Hemimetabolous genomes reveal molecular basis of termite eusociality.</title>
        <authorList>
            <person name="Harrison M.C."/>
            <person name="Jongepier E."/>
            <person name="Robertson H.M."/>
            <person name="Arning N."/>
            <person name="Bitard-Feildel T."/>
            <person name="Chao H."/>
            <person name="Childers C.P."/>
            <person name="Dinh H."/>
            <person name="Doddapaneni H."/>
            <person name="Dugan S."/>
            <person name="Gowin J."/>
            <person name="Greiner C."/>
            <person name="Han Y."/>
            <person name="Hu H."/>
            <person name="Hughes D.S.T."/>
            <person name="Huylmans A.-K."/>
            <person name="Kemena C."/>
            <person name="Kremer L.P.M."/>
            <person name="Lee S.L."/>
            <person name="Lopez-Ezquerra A."/>
            <person name="Mallet L."/>
            <person name="Monroy-Kuhn J.M."/>
            <person name="Moser A."/>
            <person name="Murali S.C."/>
            <person name="Muzny D.M."/>
            <person name="Otani S."/>
            <person name="Piulachs M.-D."/>
            <person name="Poelchau M."/>
            <person name="Qu J."/>
            <person name="Schaub F."/>
            <person name="Wada-Katsumata A."/>
            <person name="Worley K.C."/>
            <person name="Xie Q."/>
            <person name="Ylla G."/>
            <person name="Poulsen M."/>
            <person name="Gibbs R.A."/>
            <person name="Schal C."/>
            <person name="Richards S."/>
            <person name="Belles X."/>
            <person name="Korb J."/>
            <person name="Bornberg-Bauer E."/>
        </authorList>
    </citation>
    <scope>NUCLEOTIDE SEQUENCE [LARGE SCALE GENOMIC DNA]</scope>
    <source>
        <tissue evidence="5">Whole body</tissue>
    </source>
</reference>
<feature type="region of interest" description="Disordered" evidence="2">
    <location>
        <begin position="131"/>
        <end position="156"/>
    </location>
</feature>
<dbReference type="Gene3D" id="1.20.1250.20">
    <property type="entry name" value="MFS general substrate transporter like domains"/>
    <property type="match status" value="2"/>
</dbReference>
<feature type="compositionally biased region" description="Polar residues" evidence="2">
    <location>
        <begin position="368"/>
        <end position="387"/>
    </location>
</feature>
<feature type="transmembrane region" description="Helical" evidence="3">
    <location>
        <begin position="256"/>
        <end position="283"/>
    </location>
</feature>
<feature type="transmembrane region" description="Helical" evidence="3">
    <location>
        <begin position="722"/>
        <end position="745"/>
    </location>
</feature>
<protein>
    <recommendedName>
        <fullName evidence="4">Major facilitator superfamily (MFS) profile domain-containing protein</fullName>
    </recommendedName>
</protein>
<dbReference type="OrthoDB" id="410267at2759"/>
<feature type="region of interest" description="Disordered" evidence="2">
    <location>
        <begin position="1"/>
        <end position="23"/>
    </location>
</feature>
<feature type="transmembrane region" description="Helical" evidence="3">
    <location>
        <begin position="627"/>
        <end position="645"/>
    </location>
</feature>
<organism evidence="5 6">
    <name type="scientific">Cryptotermes secundus</name>
    <dbReference type="NCBI Taxonomy" id="105785"/>
    <lineage>
        <taxon>Eukaryota</taxon>
        <taxon>Metazoa</taxon>
        <taxon>Ecdysozoa</taxon>
        <taxon>Arthropoda</taxon>
        <taxon>Hexapoda</taxon>
        <taxon>Insecta</taxon>
        <taxon>Pterygota</taxon>
        <taxon>Neoptera</taxon>
        <taxon>Polyneoptera</taxon>
        <taxon>Dictyoptera</taxon>
        <taxon>Blattodea</taxon>
        <taxon>Blattoidea</taxon>
        <taxon>Termitoidae</taxon>
        <taxon>Kalotermitidae</taxon>
        <taxon>Cryptotermitinae</taxon>
        <taxon>Cryptotermes</taxon>
    </lineage>
</organism>
<feature type="transmembrane region" description="Helical" evidence="3">
    <location>
        <begin position="162"/>
        <end position="189"/>
    </location>
</feature>
<dbReference type="EMBL" id="NEVH01009422">
    <property type="protein sequence ID" value="PNF33018.1"/>
    <property type="molecule type" value="Genomic_DNA"/>
</dbReference>
<feature type="transmembrane region" description="Helical" evidence="3">
    <location>
        <begin position="787"/>
        <end position="809"/>
    </location>
</feature>
<feature type="domain" description="Major facilitator superfamily (MFS) profile" evidence="4">
    <location>
        <begin position="165"/>
        <end position="817"/>
    </location>
</feature>
<keyword evidence="6" id="KW-1185">Reference proteome</keyword>
<dbReference type="InterPro" id="IPR036259">
    <property type="entry name" value="MFS_trans_sf"/>
</dbReference>
<feature type="transmembrane region" description="Helical" evidence="3">
    <location>
        <begin position="318"/>
        <end position="339"/>
    </location>
</feature>
<feature type="transmembrane region" description="Helical" evidence="3">
    <location>
        <begin position="698"/>
        <end position="716"/>
    </location>
</feature>
<sequence>MDCSVGSHESGEQNSTRGPSQFHFGRTARCTKNVKDVVVDRNVMIRGDRVCGMNGHCAIRSDAKQCVDLVSHLKLERNHSIKRSVQFHEEPSGVVANGVTALEDLPLADQVSSAVSNLLLTRGSLTSTPSQCGNCFSDGDDTEDESSLEEQFSDRQPPDGGWGWVVVVAAFVTNLIADGVTFTFGIIYVDLLRYFGEGKSKTAWIGGLFMSMPLISGPIASYLTDRFGCRRVCMFGSVLSAFGFVISSYAESIELLIFTFGIVSGFGLALCYVTAVVIVAYYFEKRRSLATGLSVCGSGIGTFLFAPLTTFLVTEYGWRGTTLILAGLFLNMAVCGALMRDLEWTKEKSKALRRDRLQKNRDKRKSRAYNQSLKTAVSSSAPLTQKEQPQRFPDAAEFKRLLQTGEAQGCMLGDVSGRKTETSRIGMEEAKRQCSSVLNLPTFICNGEKVPFEVLERLTSDQLYPSLLAGSRSFSDSGRLHENKHFAANHTAPPSPLVIIPHPSLRRASCIGYHDRKADKELPKNATTEEAYLWWLKKIQDCHHCHYHHSSRRNSASHSRDLKFPRHSLTYRGAMLNLKRHRQRASSCPNIYRSPTNTISSSEVEWFAGFYDIWDLMVDMVDVSHFADIRFVLFAVSNFLLYSWYHVPYMFLADKAGEMGFSEDESSNIISYLGIFNTVGEIVLGWAGDQPRLNASMIYALCMAVCGMMTAIMPFLTSYTGLCIVAGGFGLSIAANYSMASIILVELITLERFTNAYGLLLLVQGLANLVGPPLAGWLYDTSGKYDLSFYLAGLFIILCGALLVVLPVVRWTKRRTGANTNIFSTTSLKRNGLPQQNNLICKEDGDIRSTSLLSACSQEGNPV</sequence>
<dbReference type="GO" id="GO:0016020">
    <property type="term" value="C:membrane"/>
    <property type="evidence" value="ECO:0007669"/>
    <property type="project" value="UniProtKB-SubCell"/>
</dbReference>
<keyword evidence="3" id="KW-1133">Transmembrane helix</keyword>
<dbReference type="InterPro" id="IPR011701">
    <property type="entry name" value="MFS"/>
</dbReference>
<dbReference type="PROSITE" id="PS50850">
    <property type="entry name" value="MFS"/>
    <property type="match status" value="1"/>
</dbReference>
<keyword evidence="3" id="KW-0472">Membrane</keyword>
<feature type="transmembrane region" description="Helical" evidence="3">
    <location>
        <begin position="669"/>
        <end position="686"/>
    </location>
</feature>
<dbReference type="Pfam" id="PF07690">
    <property type="entry name" value="MFS_1"/>
    <property type="match status" value="2"/>
</dbReference>
<dbReference type="PANTHER" id="PTHR11360:SF260">
    <property type="entry name" value="MFS DOMAIN-CONTAINING PROTEIN"/>
    <property type="match status" value="1"/>
</dbReference>
<name>A0A2J7QWQ4_9NEOP</name>
<feature type="transmembrane region" description="Helical" evidence="3">
    <location>
        <begin position="201"/>
        <end position="220"/>
    </location>
</feature>
<feature type="transmembrane region" description="Helical" evidence="3">
    <location>
        <begin position="232"/>
        <end position="250"/>
    </location>
</feature>
<feature type="region of interest" description="Disordered" evidence="2">
    <location>
        <begin position="353"/>
        <end position="391"/>
    </location>
</feature>
<gene>
    <name evidence="5" type="ORF">B7P43_G16379</name>
</gene>
<dbReference type="AlphaFoldDB" id="A0A2J7QWQ4"/>
<dbReference type="PANTHER" id="PTHR11360">
    <property type="entry name" value="MONOCARBOXYLATE TRANSPORTER"/>
    <property type="match status" value="1"/>
</dbReference>
<proteinExistence type="predicted"/>
<evidence type="ECO:0000256" key="1">
    <source>
        <dbReference type="ARBA" id="ARBA00004141"/>
    </source>
</evidence>
<dbReference type="InterPro" id="IPR050327">
    <property type="entry name" value="Proton-linked_MCT"/>
</dbReference>
<accession>A0A2J7QWQ4</accession>
<dbReference type="InParanoid" id="A0A2J7QWQ4"/>
<dbReference type="Proteomes" id="UP000235965">
    <property type="component" value="Unassembled WGS sequence"/>
</dbReference>
<dbReference type="InterPro" id="IPR020846">
    <property type="entry name" value="MFS_dom"/>
</dbReference>
<dbReference type="GO" id="GO:0008028">
    <property type="term" value="F:monocarboxylic acid transmembrane transporter activity"/>
    <property type="evidence" value="ECO:0007669"/>
    <property type="project" value="TreeGrafter"/>
</dbReference>
<feature type="compositionally biased region" description="Acidic residues" evidence="2">
    <location>
        <begin position="138"/>
        <end position="148"/>
    </location>
</feature>
<evidence type="ECO:0000313" key="6">
    <source>
        <dbReference type="Proteomes" id="UP000235965"/>
    </source>
</evidence>
<feature type="transmembrane region" description="Helical" evidence="3">
    <location>
        <begin position="290"/>
        <end position="312"/>
    </location>
</feature>